<dbReference type="InterPro" id="IPR020846">
    <property type="entry name" value="MFS_dom"/>
</dbReference>
<dbReference type="EMBL" id="BAAANY010000020">
    <property type="protein sequence ID" value="GAA1696020.1"/>
    <property type="molecule type" value="Genomic_DNA"/>
</dbReference>
<feature type="transmembrane region" description="Helical" evidence="6">
    <location>
        <begin position="338"/>
        <end position="357"/>
    </location>
</feature>
<feature type="domain" description="Major facilitator superfamily (MFS) profile" evidence="7">
    <location>
        <begin position="1"/>
        <end position="359"/>
    </location>
</feature>
<dbReference type="InterPro" id="IPR011701">
    <property type="entry name" value="MFS"/>
</dbReference>
<feature type="transmembrane region" description="Helical" evidence="6">
    <location>
        <begin position="210"/>
        <end position="233"/>
    </location>
</feature>
<dbReference type="PANTHER" id="PTHR43124:SF3">
    <property type="entry name" value="CHLORAMPHENICOL EFFLUX PUMP RV0191"/>
    <property type="match status" value="1"/>
</dbReference>
<keyword evidence="9" id="KW-1185">Reference proteome</keyword>
<reference evidence="8 9" key="1">
    <citation type="journal article" date="2019" name="Int. J. Syst. Evol. Microbiol.">
        <title>The Global Catalogue of Microorganisms (GCM) 10K type strain sequencing project: providing services to taxonomists for standard genome sequencing and annotation.</title>
        <authorList>
            <consortium name="The Broad Institute Genomics Platform"/>
            <consortium name="The Broad Institute Genome Sequencing Center for Infectious Disease"/>
            <person name="Wu L."/>
            <person name="Ma J."/>
        </authorList>
    </citation>
    <scope>NUCLEOTIDE SEQUENCE [LARGE SCALE GENOMIC DNA]</scope>
    <source>
        <strain evidence="8 9">JCM 14718</strain>
    </source>
</reference>
<feature type="transmembrane region" description="Helical" evidence="6">
    <location>
        <begin position="20"/>
        <end position="39"/>
    </location>
</feature>
<evidence type="ECO:0000313" key="8">
    <source>
        <dbReference type="EMBL" id="GAA1696020.1"/>
    </source>
</evidence>
<dbReference type="InterPro" id="IPR036259">
    <property type="entry name" value="MFS_trans_sf"/>
</dbReference>
<keyword evidence="3 6" id="KW-0812">Transmembrane</keyword>
<dbReference type="SUPFAM" id="SSF103473">
    <property type="entry name" value="MFS general substrate transporter"/>
    <property type="match status" value="1"/>
</dbReference>
<dbReference type="Gene3D" id="1.20.1250.20">
    <property type="entry name" value="MFS general substrate transporter like domains"/>
    <property type="match status" value="1"/>
</dbReference>
<dbReference type="NCBIfam" id="NF033135">
    <property type="entry name" value="cmx_cmrA"/>
    <property type="match status" value="1"/>
</dbReference>
<protein>
    <submittedName>
        <fullName evidence="8">MFS transporter</fullName>
    </submittedName>
</protein>
<dbReference type="Pfam" id="PF07690">
    <property type="entry name" value="MFS_1"/>
    <property type="match status" value="1"/>
</dbReference>
<dbReference type="CDD" id="cd17324">
    <property type="entry name" value="MFS_NepI_like"/>
    <property type="match status" value="1"/>
</dbReference>
<evidence type="ECO:0000256" key="1">
    <source>
        <dbReference type="ARBA" id="ARBA00004651"/>
    </source>
</evidence>
<evidence type="ECO:0000256" key="2">
    <source>
        <dbReference type="ARBA" id="ARBA00022475"/>
    </source>
</evidence>
<feature type="transmembrane region" description="Helical" evidence="6">
    <location>
        <begin position="79"/>
        <end position="100"/>
    </location>
</feature>
<dbReference type="PANTHER" id="PTHR43124">
    <property type="entry name" value="PURINE EFFLUX PUMP PBUE"/>
    <property type="match status" value="1"/>
</dbReference>
<gene>
    <name evidence="8" type="ORF">GCM10009765_51580</name>
</gene>
<feature type="transmembrane region" description="Helical" evidence="6">
    <location>
        <begin position="180"/>
        <end position="204"/>
    </location>
</feature>
<evidence type="ECO:0000256" key="5">
    <source>
        <dbReference type="ARBA" id="ARBA00023136"/>
    </source>
</evidence>
<feature type="transmembrane region" description="Helical" evidence="6">
    <location>
        <begin position="51"/>
        <end position="73"/>
    </location>
</feature>
<dbReference type="PROSITE" id="PS50850">
    <property type="entry name" value="MFS"/>
    <property type="match status" value="1"/>
</dbReference>
<name>A0ABN2HZB7_9ACTN</name>
<feature type="transmembrane region" description="Helical" evidence="6">
    <location>
        <begin position="270"/>
        <end position="296"/>
    </location>
</feature>
<evidence type="ECO:0000313" key="9">
    <source>
        <dbReference type="Proteomes" id="UP001500618"/>
    </source>
</evidence>
<evidence type="ECO:0000259" key="7">
    <source>
        <dbReference type="PROSITE" id="PS50850"/>
    </source>
</evidence>
<comment type="subcellular location">
    <subcellularLocation>
        <location evidence="1">Cell membrane</location>
        <topology evidence="1">Multi-pass membrane protein</topology>
    </subcellularLocation>
</comment>
<comment type="caution">
    <text evidence="8">The sequence shown here is derived from an EMBL/GenBank/DDBJ whole genome shotgun (WGS) entry which is preliminary data.</text>
</comment>
<evidence type="ECO:0000256" key="3">
    <source>
        <dbReference type="ARBA" id="ARBA00022692"/>
    </source>
</evidence>
<dbReference type="RefSeq" id="WP_425551980.1">
    <property type="nucleotide sequence ID" value="NZ_BAAANY010000020.1"/>
</dbReference>
<feature type="transmembrane region" description="Helical" evidence="6">
    <location>
        <begin position="245"/>
        <end position="264"/>
    </location>
</feature>
<dbReference type="InterPro" id="IPR050189">
    <property type="entry name" value="MFS_Efflux_Transporters"/>
</dbReference>
<sequence>MLSGLLPEIAADLHVSLSAAGLLTSAYALGMIVGAPLMAAWSGRWPRRRALVTFLATFVLVHVIGALTSSYVVLLSTRVVGALANAGFWATALAAATTLVAPNAKARATSIVVGGVTVACVAGVPAGALLGQYGGWRAAFWAVALVSVPAVFAIVRAIPADHAPNNRGSLGKELRSLANSRLVVALTLGALVNGATFCSFTYLAPILTNVTGFAVGWVPVMLALFGLGSFAGVSIGGRIADVRPHALLAVGGYGLLVGWAVLALTAENPLVTAVLVFGLGAFAFGTGSTLVSRVLYLATEAPTLGGGFATAALNVGAAVGPWLGGLALATGLGFGSPLWISALLMALAVVLSAIVRARV</sequence>
<keyword evidence="4 6" id="KW-1133">Transmembrane helix</keyword>
<keyword evidence="5 6" id="KW-0472">Membrane</keyword>
<evidence type="ECO:0000256" key="4">
    <source>
        <dbReference type="ARBA" id="ARBA00022989"/>
    </source>
</evidence>
<feature type="transmembrane region" description="Helical" evidence="6">
    <location>
        <begin position="139"/>
        <end position="159"/>
    </location>
</feature>
<proteinExistence type="predicted"/>
<accession>A0ABN2HZB7</accession>
<feature type="transmembrane region" description="Helical" evidence="6">
    <location>
        <begin position="112"/>
        <end position="133"/>
    </location>
</feature>
<feature type="transmembrane region" description="Helical" evidence="6">
    <location>
        <begin position="308"/>
        <end position="332"/>
    </location>
</feature>
<evidence type="ECO:0000256" key="6">
    <source>
        <dbReference type="SAM" id="Phobius"/>
    </source>
</evidence>
<organism evidence="8 9">
    <name type="scientific">Fodinicola feengrottensis</name>
    <dbReference type="NCBI Taxonomy" id="435914"/>
    <lineage>
        <taxon>Bacteria</taxon>
        <taxon>Bacillati</taxon>
        <taxon>Actinomycetota</taxon>
        <taxon>Actinomycetes</taxon>
        <taxon>Mycobacteriales</taxon>
        <taxon>Fodinicola</taxon>
    </lineage>
</organism>
<dbReference type="Proteomes" id="UP001500618">
    <property type="component" value="Unassembled WGS sequence"/>
</dbReference>
<keyword evidence="2" id="KW-1003">Cell membrane</keyword>